<dbReference type="EMBL" id="KV426070">
    <property type="protein sequence ID" value="KZV89547.1"/>
    <property type="molecule type" value="Genomic_DNA"/>
</dbReference>
<sequence>MRRDVGVRACSERAPVCKATLLSPSSYGCSCHCRFKLLPSSRNRNGDMAVHRSSRRHKHLESGGAGLDMLSRMTVAWAGGVHLRQDILQSQECLCQNIRVPWLTLPRPASCCATCPARLLDALFVSTATEARRWCVDRGLRWLAYGRSPFFGE</sequence>
<evidence type="ECO:0000313" key="2">
    <source>
        <dbReference type="Proteomes" id="UP000077266"/>
    </source>
</evidence>
<reference evidence="1 2" key="1">
    <citation type="journal article" date="2016" name="Mol. Biol. Evol.">
        <title>Comparative Genomics of Early-Diverging Mushroom-Forming Fungi Provides Insights into the Origins of Lignocellulose Decay Capabilities.</title>
        <authorList>
            <person name="Nagy L.G."/>
            <person name="Riley R."/>
            <person name="Tritt A."/>
            <person name="Adam C."/>
            <person name="Daum C."/>
            <person name="Floudas D."/>
            <person name="Sun H."/>
            <person name="Yadav J.S."/>
            <person name="Pangilinan J."/>
            <person name="Larsson K.H."/>
            <person name="Matsuura K."/>
            <person name="Barry K."/>
            <person name="Labutti K."/>
            <person name="Kuo R."/>
            <person name="Ohm R.A."/>
            <person name="Bhattacharya S.S."/>
            <person name="Shirouzu T."/>
            <person name="Yoshinaga Y."/>
            <person name="Martin F.M."/>
            <person name="Grigoriev I.V."/>
            <person name="Hibbett D.S."/>
        </authorList>
    </citation>
    <scope>NUCLEOTIDE SEQUENCE [LARGE SCALE GENOMIC DNA]</scope>
    <source>
        <strain evidence="1 2">HHB12029</strain>
    </source>
</reference>
<dbReference type="AlphaFoldDB" id="A0A165FUF0"/>
<accession>A0A165FUF0</accession>
<gene>
    <name evidence="1" type="ORF">EXIGLDRAFT_142058</name>
</gene>
<proteinExistence type="predicted"/>
<dbReference type="InParanoid" id="A0A165FUF0"/>
<organism evidence="1 2">
    <name type="scientific">Exidia glandulosa HHB12029</name>
    <dbReference type="NCBI Taxonomy" id="1314781"/>
    <lineage>
        <taxon>Eukaryota</taxon>
        <taxon>Fungi</taxon>
        <taxon>Dikarya</taxon>
        <taxon>Basidiomycota</taxon>
        <taxon>Agaricomycotina</taxon>
        <taxon>Agaricomycetes</taxon>
        <taxon>Auriculariales</taxon>
        <taxon>Exidiaceae</taxon>
        <taxon>Exidia</taxon>
    </lineage>
</organism>
<keyword evidence="2" id="KW-1185">Reference proteome</keyword>
<protein>
    <submittedName>
        <fullName evidence="1">Uncharacterized protein</fullName>
    </submittedName>
</protein>
<name>A0A165FUF0_EXIGL</name>
<evidence type="ECO:0000313" key="1">
    <source>
        <dbReference type="EMBL" id="KZV89547.1"/>
    </source>
</evidence>
<dbReference type="PROSITE" id="PS51257">
    <property type="entry name" value="PROKAR_LIPOPROTEIN"/>
    <property type="match status" value="1"/>
</dbReference>
<dbReference type="Proteomes" id="UP000077266">
    <property type="component" value="Unassembled WGS sequence"/>
</dbReference>